<evidence type="ECO:0000313" key="4">
    <source>
        <dbReference type="Proteomes" id="UP000188533"/>
    </source>
</evidence>
<dbReference type="Proteomes" id="UP000188533">
    <property type="component" value="Unassembled WGS sequence"/>
</dbReference>
<dbReference type="STRING" id="5353.A0A1Q3EML1"/>
<dbReference type="GO" id="GO:0003677">
    <property type="term" value="F:DNA binding"/>
    <property type="evidence" value="ECO:0007669"/>
    <property type="project" value="InterPro"/>
</dbReference>
<evidence type="ECO:0000256" key="2">
    <source>
        <dbReference type="SAM" id="Phobius"/>
    </source>
</evidence>
<evidence type="ECO:0000313" key="3">
    <source>
        <dbReference type="EMBL" id="GAW08448.1"/>
    </source>
</evidence>
<gene>
    <name evidence="3" type="ORF">LENED_010507</name>
</gene>
<accession>A0A1Q3EML1</accession>
<feature type="transmembrane region" description="Helical" evidence="2">
    <location>
        <begin position="350"/>
        <end position="370"/>
    </location>
</feature>
<reference evidence="3 4" key="1">
    <citation type="submission" date="2016-08" db="EMBL/GenBank/DDBJ databases">
        <authorList>
            <consortium name="Lentinula edodes genome sequencing consortium"/>
            <person name="Sakamoto Y."/>
            <person name="Nakade K."/>
            <person name="Sato S."/>
            <person name="Yoshida Y."/>
            <person name="Miyazaki K."/>
            <person name="Natsume S."/>
            <person name="Konno N."/>
        </authorList>
    </citation>
    <scope>NUCLEOTIDE SEQUENCE [LARGE SCALE GENOMIC DNA]</scope>
    <source>
        <strain evidence="3 4">NBRC 111202</strain>
    </source>
</reference>
<comment type="caution">
    <text evidence="3">The sequence shown here is derived from an EMBL/GenBank/DDBJ whole genome shotgun (WGS) entry which is preliminary data.</text>
</comment>
<feature type="region of interest" description="Disordered" evidence="1">
    <location>
        <begin position="251"/>
        <end position="271"/>
    </location>
</feature>
<dbReference type="AlphaFoldDB" id="A0A1Q3EML1"/>
<dbReference type="EMBL" id="BDGU01000641">
    <property type="protein sequence ID" value="GAW08448.1"/>
    <property type="molecule type" value="Genomic_DNA"/>
</dbReference>
<dbReference type="SUPFAM" id="SSF54616">
    <property type="entry name" value="DNA-binding domain of Mlu1-box binding protein MBP1"/>
    <property type="match status" value="1"/>
</dbReference>
<keyword evidence="2" id="KW-0812">Transmembrane</keyword>
<keyword evidence="2" id="KW-0472">Membrane</keyword>
<organism evidence="3 4">
    <name type="scientific">Lentinula edodes</name>
    <name type="common">Shiitake mushroom</name>
    <name type="synonym">Lentinus edodes</name>
    <dbReference type="NCBI Taxonomy" id="5353"/>
    <lineage>
        <taxon>Eukaryota</taxon>
        <taxon>Fungi</taxon>
        <taxon>Dikarya</taxon>
        <taxon>Basidiomycota</taxon>
        <taxon>Agaricomycotina</taxon>
        <taxon>Agaricomycetes</taxon>
        <taxon>Agaricomycetidae</taxon>
        <taxon>Agaricales</taxon>
        <taxon>Marasmiineae</taxon>
        <taxon>Omphalotaceae</taxon>
        <taxon>Lentinula</taxon>
    </lineage>
</organism>
<keyword evidence="2" id="KW-1133">Transmembrane helix</keyword>
<evidence type="ECO:0000256" key="1">
    <source>
        <dbReference type="SAM" id="MobiDB-lite"/>
    </source>
</evidence>
<name>A0A1Q3EML1_LENED</name>
<keyword evidence="4" id="KW-1185">Reference proteome</keyword>
<reference evidence="3 4" key="2">
    <citation type="submission" date="2017-02" db="EMBL/GenBank/DDBJ databases">
        <title>A genome survey and senescence transcriptome analysis in Lentinula edodes.</title>
        <authorList>
            <person name="Sakamoto Y."/>
            <person name="Nakade K."/>
            <person name="Sato S."/>
            <person name="Yoshida Y."/>
            <person name="Miyazaki K."/>
            <person name="Natsume S."/>
            <person name="Konno N."/>
        </authorList>
    </citation>
    <scope>NUCLEOTIDE SEQUENCE [LARGE SCALE GENOMIC DNA]</scope>
    <source>
        <strain evidence="3 4">NBRC 111202</strain>
    </source>
</reference>
<dbReference type="Gene3D" id="3.10.260.10">
    <property type="entry name" value="Transcription regulator HTH, APSES-type DNA-binding domain"/>
    <property type="match status" value="1"/>
</dbReference>
<dbReference type="InterPro" id="IPR036887">
    <property type="entry name" value="HTH_APSES_sf"/>
</dbReference>
<protein>
    <recommendedName>
        <fullName evidence="5">HTH APSES-type domain-containing protein</fullName>
    </recommendedName>
</protein>
<evidence type="ECO:0008006" key="5">
    <source>
        <dbReference type="Google" id="ProtNLM"/>
    </source>
</evidence>
<feature type="compositionally biased region" description="Low complexity" evidence="1">
    <location>
        <begin position="251"/>
        <end position="266"/>
    </location>
</feature>
<proteinExistence type="predicted"/>
<sequence>MSPIQSRIKQEDEFDLSLSFSGPAFTNWRQSATLSPTTPFGFTFGDESEADFCLDRLQKLHLDPRILQLLTASHQTESASELSTAKEQPPPCISPNDIRIGLNAPESVVVNTCEPCLPQIVATHVEGIAVYQSSLGPHTLLRRIDTDFVNLTPIIKYAQTPYPISAISGATTVTKGRQEVQGVWVPLEAMRLYAQDCITNRPSTSSPDPVAILDIFLSDSLVERFPTALREFVRTTRANLTNNGTVGKQFGKSFGGDSASSASPSGTPNPTVMAAAAAKDRMPIHEQPFFPPLLSCGISISTPPSVEVPLSATEEKIFDEFCVNLEWEKAEEGFDCLMDIEDALRTALPLMRFLLSVLVSALFLSSLACARQHRNTLIRETCYHYWATG</sequence>